<reference evidence="2 3" key="1">
    <citation type="submission" date="2023-08" db="EMBL/GenBank/DDBJ databases">
        <title>Pleionea litopenaei sp. nov., isolated from stomach of juvenile Litopenaeus vannamei.</title>
        <authorList>
            <person name="Rho A.M."/>
            <person name="Hwang C.Y."/>
        </authorList>
    </citation>
    <scope>NUCLEOTIDE SEQUENCE [LARGE SCALE GENOMIC DNA]</scope>
    <source>
        <strain evidence="2 3">HL-JVS1</strain>
    </source>
</reference>
<sequence>MKSTLLASAIVLTASLCSQSADAIGPVSSPGWYYTTVSYASGSATFGRNGPFSTKAECDAVRWNDYGDGGSIPWDGGPGCFYLHDNDIWAYNELLEHWNLATGPNTGLPSLDAEMEYVLSEVNVLIEHHAIRNYREAMNKVSNIQPRKAEEKGER</sequence>
<evidence type="ECO:0000313" key="3">
    <source>
        <dbReference type="Proteomes" id="UP001239782"/>
    </source>
</evidence>
<proteinExistence type="predicted"/>
<keyword evidence="3" id="KW-1185">Reference proteome</keyword>
<organism evidence="2 3">
    <name type="scientific">Pleionea litopenaei</name>
    <dbReference type="NCBI Taxonomy" id="3070815"/>
    <lineage>
        <taxon>Bacteria</taxon>
        <taxon>Pseudomonadati</taxon>
        <taxon>Pseudomonadota</taxon>
        <taxon>Gammaproteobacteria</taxon>
        <taxon>Oceanospirillales</taxon>
        <taxon>Pleioneaceae</taxon>
        <taxon>Pleionea</taxon>
    </lineage>
</organism>
<dbReference type="KEGG" id="plei:Q9312_00080"/>
<name>A0AA51RTI5_9GAMM</name>
<protein>
    <submittedName>
        <fullName evidence="2">Uncharacterized protein</fullName>
    </submittedName>
</protein>
<dbReference type="EMBL" id="CP133548">
    <property type="protein sequence ID" value="WMS87342.1"/>
    <property type="molecule type" value="Genomic_DNA"/>
</dbReference>
<evidence type="ECO:0000313" key="2">
    <source>
        <dbReference type="EMBL" id="WMS87342.1"/>
    </source>
</evidence>
<keyword evidence="1" id="KW-0732">Signal</keyword>
<dbReference type="AlphaFoldDB" id="A0AA51RTI5"/>
<evidence type="ECO:0000256" key="1">
    <source>
        <dbReference type="SAM" id="SignalP"/>
    </source>
</evidence>
<feature type="signal peptide" evidence="1">
    <location>
        <begin position="1"/>
        <end position="23"/>
    </location>
</feature>
<dbReference type="Proteomes" id="UP001239782">
    <property type="component" value="Chromosome"/>
</dbReference>
<gene>
    <name evidence="2" type="ORF">Q9312_00080</name>
</gene>
<accession>A0AA51RTI5</accession>
<dbReference type="RefSeq" id="WP_309202483.1">
    <property type="nucleotide sequence ID" value="NZ_CP133548.1"/>
</dbReference>
<feature type="chain" id="PRO_5041400320" evidence="1">
    <location>
        <begin position="24"/>
        <end position="155"/>
    </location>
</feature>